<evidence type="ECO:0000313" key="3">
    <source>
        <dbReference type="Proteomes" id="UP000299102"/>
    </source>
</evidence>
<organism evidence="2 3">
    <name type="scientific">Eumeta variegata</name>
    <name type="common">Bagworm moth</name>
    <name type="synonym">Eumeta japonica</name>
    <dbReference type="NCBI Taxonomy" id="151549"/>
    <lineage>
        <taxon>Eukaryota</taxon>
        <taxon>Metazoa</taxon>
        <taxon>Ecdysozoa</taxon>
        <taxon>Arthropoda</taxon>
        <taxon>Hexapoda</taxon>
        <taxon>Insecta</taxon>
        <taxon>Pterygota</taxon>
        <taxon>Neoptera</taxon>
        <taxon>Endopterygota</taxon>
        <taxon>Lepidoptera</taxon>
        <taxon>Glossata</taxon>
        <taxon>Ditrysia</taxon>
        <taxon>Tineoidea</taxon>
        <taxon>Psychidae</taxon>
        <taxon>Oiketicinae</taxon>
        <taxon>Eumeta</taxon>
    </lineage>
</organism>
<protein>
    <submittedName>
        <fullName evidence="2">Uncharacterized protein</fullName>
    </submittedName>
</protein>
<feature type="chain" id="PRO_5020021743" evidence="1">
    <location>
        <begin position="22"/>
        <end position="230"/>
    </location>
</feature>
<keyword evidence="1" id="KW-0732">Signal</keyword>
<comment type="caution">
    <text evidence="2">The sequence shown here is derived from an EMBL/GenBank/DDBJ whole genome shotgun (WGS) entry which is preliminary data.</text>
</comment>
<dbReference type="AlphaFoldDB" id="A0A4C1Y5I9"/>
<gene>
    <name evidence="2" type="ORF">EVAR_89525_1</name>
</gene>
<name>A0A4C1Y5I9_EUMVA</name>
<evidence type="ECO:0000256" key="1">
    <source>
        <dbReference type="SAM" id="SignalP"/>
    </source>
</evidence>
<evidence type="ECO:0000313" key="2">
    <source>
        <dbReference type="EMBL" id="GBP71178.1"/>
    </source>
</evidence>
<sequence length="230" mass="25322">MRSGAVRLCLVSVWWAAVGTSLPPPCPPRSSLYQRDGRDRYCIADTDECQIKYLINQFIRNPENQFLTLLPEETCSLCLPSCCSQRPLGAGGCSGLRLNNSLEFFGFNKTEQGWERSTAESHTFVVPARSSYSLRYDIPHGYCEVKVKDYGLSVFSMACAFPTIAVPACAEGQHHDGAMVDNRASVGATVFKRAYGLAPYLCMRINAERLYGAEIVQDDDASTSHTAGKP</sequence>
<proteinExistence type="predicted"/>
<keyword evidence="3" id="KW-1185">Reference proteome</keyword>
<dbReference type="Proteomes" id="UP000299102">
    <property type="component" value="Unassembled WGS sequence"/>
</dbReference>
<accession>A0A4C1Y5I9</accession>
<reference evidence="2 3" key="1">
    <citation type="journal article" date="2019" name="Commun. Biol.">
        <title>The bagworm genome reveals a unique fibroin gene that provides high tensile strength.</title>
        <authorList>
            <person name="Kono N."/>
            <person name="Nakamura H."/>
            <person name="Ohtoshi R."/>
            <person name="Tomita M."/>
            <person name="Numata K."/>
            <person name="Arakawa K."/>
        </authorList>
    </citation>
    <scope>NUCLEOTIDE SEQUENCE [LARGE SCALE GENOMIC DNA]</scope>
</reference>
<feature type="signal peptide" evidence="1">
    <location>
        <begin position="1"/>
        <end position="21"/>
    </location>
</feature>
<dbReference type="EMBL" id="BGZK01001099">
    <property type="protein sequence ID" value="GBP71178.1"/>
    <property type="molecule type" value="Genomic_DNA"/>
</dbReference>